<dbReference type="Gene3D" id="1.10.260.100">
    <property type="match status" value="1"/>
</dbReference>
<feature type="domain" description="STI1" evidence="7">
    <location>
        <begin position="273"/>
        <end position="312"/>
    </location>
</feature>
<keyword evidence="3" id="KW-0677">Repeat</keyword>
<dbReference type="Proteomes" id="UP000007110">
    <property type="component" value="Unassembled WGS sequence"/>
</dbReference>
<keyword evidence="4 6" id="KW-0802">TPR repeat</keyword>
<evidence type="ECO:0000259" key="7">
    <source>
        <dbReference type="SMART" id="SM00727"/>
    </source>
</evidence>
<dbReference type="GO" id="GO:0005737">
    <property type="term" value="C:cytoplasm"/>
    <property type="evidence" value="ECO:0007669"/>
    <property type="project" value="UniProtKB-SubCell"/>
</dbReference>
<dbReference type="InterPro" id="IPR041243">
    <property type="entry name" value="STI1/HOP_DP"/>
</dbReference>
<accession>A0A7M7PRQ7</accession>
<dbReference type="OMA" id="ECTTYTN"/>
<reference evidence="8" key="2">
    <citation type="submission" date="2021-01" db="UniProtKB">
        <authorList>
            <consortium name="EnsemblMetazoa"/>
        </authorList>
    </citation>
    <scope>IDENTIFICATION</scope>
</reference>
<protein>
    <recommendedName>
        <fullName evidence="5">Stress-induced-phosphoprotein 1</fullName>
    </recommendedName>
</protein>
<dbReference type="PROSITE" id="PS50005">
    <property type="entry name" value="TPR"/>
    <property type="match status" value="3"/>
</dbReference>
<name>A0A7M7PRQ7_STRPU</name>
<comment type="subcellular location">
    <subcellularLocation>
        <location evidence="1">Cytoplasm</location>
    </subcellularLocation>
</comment>
<dbReference type="FunCoup" id="A0A7M7PRQ7">
    <property type="interactions" value="1878"/>
</dbReference>
<evidence type="ECO:0000313" key="8">
    <source>
        <dbReference type="EnsemblMetazoa" id="XP_030854758"/>
    </source>
</evidence>
<evidence type="ECO:0000256" key="6">
    <source>
        <dbReference type="PROSITE-ProRule" id="PRU00339"/>
    </source>
</evidence>
<feature type="repeat" description="TPR" evidence="6">
    <location>
        <begin position="80"/>
        <end position="113"/>
    </location>
</feature>
<feature type="repeat" description="TPR" evidence="6">
    <location>
        <begin position="208"/>
        <end position="241"/>
    </location>
</feature>
<dbReference type="Pfam" id="PF17830">
    <property type="entry name" value="STI1-HOP_DP"/>
    <property type="match status" value="1"/>
</dbReference>
<dbReference type="AlphaFoldDB" id="A0A7M7PRQ7"/>
<evidence type="ECO:0000256" key="4">
    <source>
        <dbReference type="ARBA" id="ARBA00022803"/>
    </source>
</evidence>
<dbReference type="Pfam" id="PF13414">
    <property type="entry name" value="TPR_11"/>
    <property type="match status" value="1"/>
</dbReference>
<proteinExistence type="predicted"/>
<dbReference type="Gene3D" id="1.25.40.10">
    <property type="entry name" value="Tetratricopeptide repeat domain"/>
    <property type="match status" value="2"/>
</dbReference>
<evidence type="ECO:0000256" key="1">
    <source>
        <dbReference type="ARBA" id="ARBA00004496"/>
    </source>
</evidence>
<evidence type="ECO:0000256" key="2">
    <source>
        <dbReference type="ARBA" id="ARBA00022490"/>
    </source>
</evidence>
<dbReference type="FunFam" id="1.25.40.10:FF:000010">
    <property type="entry name" value="Stress-induced phosphoprotein 1"/>
    <property type="match status" value="1"/>
</dbReference>
<dbReference type="InParanoid" id="A0A7M7PRQ7"/>
<sequence length="329" mass="37339">MAEEALKLKEQGNAEYKKKNFDEAIELYTKAFGKDGTNLSCITNRAAAHFEKKDYSACREDCLKAVDLGRENRADFKMIAKAFSRVASSYAKEGDFKNAVLYYDKSLAEHRTPETLKKRQEVEKKLKELDRLAYVDPEKSEEEKALGNAAFQKGDYPTARKHYTEAIKRNPDNCKIYSNRAACYTKLAEFRLGLDDCEMCIKLDPTFVKGYLRKGTILMGLHDYSKASIAFKQALELDSNNKEARDGVYKCSTYSMPTEGMSEEDIKKRAMANPRVQKIMEDPAMRMILEQMHSNPGAVKEHLQNPEIAANIQTLMEAGLIRLQSGPSF</sequence>
<dbReference type="CTD" id="10963"/>
<dbReference type="InterPro" id="IPR006636">
    <property type="entry name" value="STI1_HS-bd"/>
</dbReference>
<reference evidence="9" key="1">
    <citation type="submission" date="2015-02" db="EMBL/GenBank/DDBJ databases">
        <title>Genome sequencing for Strongylocentrotus purpuratus.</title>
        <authorList>
            <person name="Murali S."/>
            <person name="Liu Y."/>
            <person name="Vee V."/>
            <person name="English A."/>
            <person name="Wang M."/>
            <person name="Skinner E."/>
            <person name="Han Y."/>
            <person name="Muzny D.M."/>
            <person name="Worley K.C."/>
            <person name="Gibbs R.A."/>
        </authorList>
    </citation>
    <scope>NUCLEOTIDE SEQUENCE</scope>
</reference>
<evidence type="ECO:0000313" key="9">
    <source>
        <dbReference type="Proteomes" id="UP000007110"/>
    </source>
</evidence>
<keyword evidence="9" id="KW-1185">Reference proteome</keyword>
<dbReference type="SMART" id="SM00028">
    <property type="entry name" value="TPR"/>
    <property type="match status" value="6"/>
</dbReference>
<dbReference type="SUPFAM" id="SSF48452">
    <property type="entry name" value="TPR-like"/>
    <property type="match status" value="2"/>
</dbReference>
<evidence type="ECO:0000256" key="5">
    <source>
        <dbReference type="ARBA" id="ARBA00026193"/>
    </source>
</evidence>
<dbReference type="RefSeq" id="XP_030854758.1">
    <property type="nucleotide sequence ID" value="XM_030998898.1"/>
</dbReference>
<feature type="repeat" description="TPR" evidence="6">
    <location>
        <begin position="140"/>
        <end position="173"/>
    </location>
</feature>
<dbReference type="PANTHER" id="PTHR22904:SF523">
    <property type="entry name" value="STRESS-INDUCED-PHOSPHOPROTEIN 1"/>
    <property type="match status" value="1"/>
</dbReference>
<dbReference type="InterPro" id="IPR011990">
    <property type="entry name" value="TPR-like_helical_dom_sf"/>
</dbReference>
<dbReference type="InterPro" id="IPR019734">
    <property type="entry name" value="TPR_rpt"/>
</dbReference>
<keyword evidence="2" id="KW-0963">Cytoplasm</keyword>
<dbReference type="OrthoDB" id="2423701at2759"/>
<evidence type="ECO:0000256" key="3">
    <source>
        <dbReference type="ARBA" id="ARBA00022737"/>
    </source>
</evidence>
<dbReference type="PANTHER" id="PTHR22904">
    <property type="entry name" value="TPR REPEAT CONTAINING PROTEIN"/>
    <property type="match status" value="1"/>
</dbReference>
<organism evidence="8 9">
    <name type="scientific">Strongylocentrotus purpuratus</name>
    <name type="common">Purple sea urchin</name>
    <dbReference type="NCBI Taxonomy" id="7668"/>
    <lineage>
        <taxon>Eukaryota</taxon>
        <taxon>Metazoa</taxon>
        <taxon>Echinodermata</taxon>
        <taxon>Eleutherozoa</taxon>
        <taxon>Echinozoa</taxon>
        <taxon>Echinoidea</taxon>
        <taxon>Euechinoidea</taxon>
        <taxon>Echinacea</taxon>
        <taxon>Camarodonta</taxon>
        <taxon>Echinidea</taxon>
        <taxon>Strongylocentrotidae</taxon>
        <taxon>Strongylocentrotus</taxon>
    </lineage>
</organism>
<dbReference type="EnsemblMetazoa" id="XM_030998898">
    <property type="protein sequence ID" value="XP_030854758"/>
    <property type="gene ID" value="LOC765087"/>
</dbReference>
<dbReference type="GeneID" id="765087"/>
<dbReference type="SMART" id="SM00727">
    <property type="entry name" value="STI1"/>
    <property type="match status" value="1"/>
</dbReference>
<dbReference type="Pfam" id="PF13176">
    <property type="entry name" value="TPR_7"/>
    <property type="match status" value="1"/>
</dbReference>
<dbReference type="Pfam" id="PF13181">
    <property type="entry name" value="TPR_8"/>
    <property type="match status" value="1"/>
</dbReference>
<dbReference type="FunFam" id="1.10.260.100:FF:000002">
    <property type="entry name" value="Stress-induced-phosphoprotein 1 (Hsp70/Hsp90-organizing)"/>
    <property type="match status" value="1"/>
</dbReference>
<dbReference type="KEGG" id="spu:765087"/>
<dbReference type="FunFam" id="1.25.40.10:FF:000027">
    <property type="entry name" value="stress-induced-phosphoprotein 1 isoform X1"/>
    <property type="match status" value="1"/>
</dbReference>